<dbReference type="PANTHER" id="PTHR43642:SF1">
    <property type="entry name" value="HYBRID SIGNAL TRANSDUCTION HISTIDINE KINASE G"/>
    <property type="match status" value="1"/>
</dbReference>
<feature type="domain" description="PAC" evidence="12">
    <location>
        <begin position="1552"/>
        <end position="1601"/>
    </location>
</feature>
<dbReference type="PROSITE" id="PS50112">
    <property type="entry name" value="PAS"/>
    <property type="match status" value="1"/>
</dbReference>
<dbReference type="InterPro" id="IPR036097">
    <property type="entry name" value="HisK_dim/P_sf"/>
</dbReference>
<evidence type="ECO:0000256" key="7">
    <source>
        <dbReference type="ARBA" id="ARBA00022840"/>
    </source>
</evidence>
<dbReference type="InterPro" id="IPR000014">
    <property type="entry name" value="PAS"/>
</dbReference>
<dbReference type="InterPro" id="IPR003018">
    <property type="entry name" value="GAF"/>
</dbReference>
<dbReference type="SMART" id="SM00091">
    <property type="entry name" value="PAS"/>
    <property type="match status" value="1"/>
</dbReference>
<dbReference type="InterPro" id="IPR003594">
    <property type="entry name" value="HATPase_dom"/>
</dbReference>
<dbReference type="GO" id="GO:0042802">
    <property type="term" value="F:identical protein binding"/>
    <property type="evidence" value="ECO:0007669"/>
    <property type="project" value="UniProtKB-ARBA"/>
</dbReference>
<comment type="caution">
    <text evidence="13">The sequence shown here is derived from an EMBL/GenBank/DDBJ whole genome shotgun (WGS) entry which is preliminary data.</text>
</comment>
<organism evidence="13 14">
    <name type="scientific">Paraburkholderia youngii</name>
    <dbReference type="NCBI Taxonomy" id="2782701"/>
    <lineage>
        <taxon>Bacteria</taxon>
        <taxon>Pseudomonadati</taxon>
        <taxon>Pseudomonadota</taxon>
        <taxon>Betaproteobacteria</taxon>
        <taxon>Burkholderiales</taxon>
        <taxon>Burkholderiaceae</taxon>
        <taxon>Paraburkholderia</taxon>
    </lineage>
</organism>
<dbReference type="CDD" id="cd00130">
    <property type="entry name" value="PAS"/>
    <property type="match status" value="1"/>
</dbReference>
<evidence type="ECO:0000256" key="5">
    <source>
        <dbReference type="ARBA" id="ARBA00022741"/>
    </source>
</evidence>
<dbReference type="InterPro" id="IPR036890">
    <property type="entry name" value="HATPase_C_sf"/>
</dbReference>
<dbReference type="InterPro" id="IPR011009">
    <property type="entry name" value="Kinase-like_dom_sf"/>
</dbReference>
<dbReference type="InterPro" id="IPR004358">
    <property type="entry name" value="Sig_transdc_His_kin-like_C"/>
</dbReference>
<sequence length="1841" mass="202443">MNATHDYSEMYNGLEILCEDGERVFGRARRPADGGNKTLLIARQAVEQSSPAGLHRLAHEFELRDELDGAWAVRPLELVCEGGRTLLVLEDPGGEPLERLIGTPMAAGSVLRLAAGIAAALGKLHQRGFVHKDLKPAHILVNCVDGRPRLTGFGIASQLQRERQAPEPPETLAGTLAYMAPEQTGRMNRSIDARSDLYALGVTLYQMVTGSLPFTATDSMEWVHCHIARKPVPPSERLRTVPAMVCRIVMKLLAKTAEERYQTTCGVERDLRRCLAEWEALGYIDDFAPGQHDTPDRLLIPEKLYGRASEVETLLASFDRIVSSGAPELVLVSGYSGIGKSAVVNELHRVLVPPRGLFAAGKFDQYKRDIPYVTLAQAFQGLVRPLLGKRDAELAGWRDAFVEALGPNARLMVDVVPELKLIIGEPPPVPELEPQQAQRRFQLVFQRFIGVFARADHPLALFLDDLQWLDAATLDLLEDLLTRSDLQHLMLIGAYRDNEVGPEHPLRRKLEAIKANGGKAVEIALAPLGQAHLRQLLADALRSEPAQAEPLAQLVHQKTGGNPFFAIQFLSSLADEGTLAFEHDAGRWCWDLERIQARGYTDNVVDLMVGKLTRLPTETQKALQQLACLGNSAGTTTLALVLGTSEKQLHAALWPAVRLELVECGAAGYRFAHDRVQEAAYLLIAEDRRGETHLRIGRLLAEHTPTGKRDEAIFEIVNHLNRAIPLITSRAERDQLAGFNLIAGRRAKASTAYASALTYLVAGVTLVGDDGWARLRELIFALELHRAECEFLTGALAVADERLAALAARTSDPVEAARVACLRMDLDVTRDQSGRAIAVGVECLRHLGIEWSPHPTEDEARREYQRIWQTLGDRPLEALVDLPLMSNPASLATVDVLAKLAAPAFFTSRNLFCLVTCRMVNLSLELGNADASAFAYALLGVIAGPRFGDYETGYRFGRLGHELVEQRGLKRFQARTYITFGSIALPWKRPVRAGRDMMRRAFEAANRSGDLNNAAYSCSQLNINLLAAGDPLEEVQGEAERGLAFAQKIRFGAVIDGISAQLGLVRTLRGLTPVFGRFDDANFDELRIERRFAENPDLAIAECWYWIRKLQARFFAGDHDAALDAALRARRLLWVSPTFELAEYHFYGALSRAASFDTAMAEERQAHLEALADHQGQLEMWAGICPENFESRAALVGAEIARIEGRASDAMTYYDQAIRSAQANGFVHIEALANELAARFFSTRGSEKAARGYLQDAHDAYLRWGANGKARQLEQCYSILKPYADHPRQTATIATPGTPIEQLDLATVLSVSQIVSGEIVLENLIEALMRTAVEHAGAQRGVLVLPRGAELWIEAQADTEGDSVTVARREAPIAAAELPESILQYCARTRESVILDDASAVRGVFSSDAYIARVQARSVLCLPFVKQGRLIALLYLENHLAASAFTPARIAVLKVLASQAAMALENARLYRDLAQREAKIRRLVDANIVGIFVGNLEGQILEANDAFLRIVGYDHDDLLAGRLRWTDLTPPEWLERDRSEWVPELRMARTVQPFEKEYFRKDGSRVPVLIGAAMLDEHGTQGIAFVLDLSERKRAEANARQMQLELAHANRVTAIGQLAASISHEMKQPLAAINASGAAALRWLGREQPAISKAYEMLELVVSESTRAGEVIRGIHSLVKKAPTCNEILQLNEAIREVMALTSKEANGSDVSVRMRLAEDLPFIKGDRVQLQQVMLNLVINAIEAMSVVNDGPREVTVSTAMHEPGAVLVTVRDTGPGVAPEHIERLFEPFYTTKAGGMGMGLSICRSIIDAHGGRLWASANGPRGASFEFTVPVHPAVSS</sequence>
<dbReference type="GO" id="GO:0000155">
    <property type="term" value="F:phosphorelay sensor kinase activity"/>
    <property type="evidence" value="ECO:0007669"/>
    <property type="project" value="InterPro"/>
</dbReference>
<feature type="domain" description="PAS" evidence="11">
    <location>
        <begin position="1476"/>
        <end position="1532"/>
    </location>
</feature>
<dbReference type="InterPro" id="IPR053159">
    <property type="entry name" value="Hybrid_Histidine_Kinase"/>
</dbReference>
<dbReference type="SMART" id="SM00220">
    <property type="entry name" value="S_TKc"/>
    <property type="match status" value="1"/>
</dbReference>
<dbReference type="PRINTS" id="PR00344">
    <property type="entry name" value="BCTRLSENSOR"/>
</dbReference>
<dbReference type="InterPro" id="IPR035965">
    <property type="entry name" value="PAS-like_dom_sf"/>
</dbReference>
<evidence type="ECO:0000259" key="12">
    <source>
        <dbReference type="PROSITE" id="PS50113"/>
    </source>
</evidence>
<dbReference type="InterPro" id="IPR005467">
    <property type="entry name" value="His_kinase_dom"/>
</dbReference>
<comment type="catalytic activity">
    <reaction evidence="1">
        <text>ATP + protein L-histidine = ADP + protein N-phospho-L-histidine.</text>
        <dbReference type="EC" id="2.7.13.3"/>
    </reaction>
</comment>
<evidence type="ECO:0000256" key="8">
    <source>
        <dbReference type="ARBA" id="ARBA00023012"/>
    </source>
</evidence>
<dbReference type="SMART" id="SM00387">
    <property type="entry name" value="HATPase_c"/>
    <property type="match status" value="1"/>
</dbReference>
<dbReference type="Pfam" id="PF13426">
    <property type="entry name" value="PAS_9"/>
    <property type="match status" value="1"/>
</dbReference>
<evidence type="ECO:0000256" key="1">
    <source>
        <dbReference type="ARBA" id="ARBA00000085"/>
    </source>
</evidence>
<accession>A0A7W8P2Q2</accession>
<proteinExistence type="predicted"/>
<evidence type="ECO:0000259" key="9">
    <source>
        <dbReference type="PROSITE" id="PS50011"/>
    </source>
</evidence>
<dbReference type="SMART" id="SM00388">
    <property type="entry name" value="HisKA"/>
    <property type="match status" value="1"/>
</dbReference>
<dbReference type="Proteomes" id="UP000592820">
    <property type="component" value="Unassembled WGS sequence"/>
</dbReference>
<dbReference type="PROSITE" id="PS50011">
    <property type="entry name" value="PROTEIN_KINASE_DOM"/>
    <property type="match status" value="1"/>
</dbReference>
<dbReference type="InterPro" id="IPR027417">
    <property type="entry name" value="P-loop_NTPase"/>
</dbReference>
<keyword evidence="5" id="KW-0547">Nucleotide-binding</keyword>
<feature type="domain" description="Protein kinase" evidence="9">
    <location>
        <begin position="14"/>
        <end position="275"/>
    </location>
</feature>
<dbReference type="Gene3D" id="1.10.287.130">
    <property type="match status" value="1"/>
</dbReference>
<dbReference type="FunFam" id="3.30.565.10:FF:000042">
    <property type="entry name" value="Two-component sensor histidine kinase KdpD"/>
    <property type="match status" value="1"/>
</dbReference>
<gene>
    <name evidence="13" type="ORF">HDG41_004655</name>
</gene>
<dbReference type="Pfam" id="PF13191">
    <property type="entry name" value="AAA_16"/>
    <property type="match status" value="1"/>
</dbReference>
<dbReference type="Gene3D" id="3.30.450.20">
    <property type="entry name" value="PAS domain"/>
    <property type="match status" value="1"/>
</dbReference>
<dbReference type="EC" id="2.7.13.3" evidence="2"/>
<dbReference type="PANTHER" id="PTHR43642">
    <property type="entry name" value="HYBRID SIGNAL TRANSDUCTION HISTIDINE KINASE G"/>
    <property type="match status" value="1"/>
</dbReference>
<dbReference type="Gene3D" id="1.10.510.10">
    <property type="entry name" value="Transferase(Phosphotransferase) domain 1"/>
    <property type="match status" value="1"/>
</dbReference>
<dbReference type="SUPFAM" id="SSF52540">
    <property type="entry name" value="P-loop containing nucleoside triphosphate hydrolases"/>
    <property type="match status" value="1"/>
</dbReference>
<dbReference type="SMART" id="SM00065">
    <property type="entry name" value="GAF"/>
    <property type="match status" value="1"/>
</dbReference>
<dbReference type="SUPFAM" id="SSF47384">
    <property type="entry name" value="Homodimeric domain of signal transducing histidine kinase"/>
    <property type="match status" value="1"/>
</dbReference>
<keyword evidence="8" id="KW-0902">Two-component regulatory system</keyword>
<dbReference type="Gene3D" id="3.30.565.10">
    <property type="entry name" value="Histidine kinase-like ATPase, C-terminal domain"/>
    <property type="match status" value="1"/>
</dbReference>
<dbReference type="SUPFAM" id="SSF55785">
    <property type="entry name" value="PYP-like sensor domain (PAS domain)"/>
    <property type="match status" value="1"/>
</dbReference>
<dbReference type="Gene3D" id="3.40.50.300">
    <property type="entry name" value="P-loop containing nucleotide triphosphate hydrolases"/>
    <property type="match status" value="1"/>
</dbReference>
<feature type="domain" description="Histidine kinase" evidence="10">
    <location>
        <begin position="1621"/>
        <end position="1837"/>
    </location>
</feature>
<dbReference type="SUPFAM" id="SSF55874">
    <property type="entry name" value="ATPase domain of HSP90 chaperone/DNA topoisomerase II/histidine kinase"/>
    <property type="match status" value="1"/>
</dbReference>
<keyword evidence="7" id="KW-0067">ATP-binding</keyword>
<dbReference type="InterPro" id="IPR041664">
    <property type="entry name" value="AAA_16"/>
</dbReference>
<reference evidence="13 14" key="1">
    <citation type="submission" date="2020-08" db="EMBL/GenBank/DDBJ databases">
        <title>Genomic Encyclopedia of Type Strains, Phase IV (KMG-V): Genome sequencing to study the core and pangenomes of soil and plant-associated prokaryotes.</title>
        <authorList>
            <person name="Whitman W."/>
        </authorList>
    </citation>
    <scope>NUCLEOTIDE SEQUENCE [LARGE SCALE GENOMIC DNA]</scope>
    <source>
        <strain evidence="13 14">JPY162</strain>
    </source>
</reference>
<evidence type="ECO:0000256" key="4">
    <source>
        <dbReference type="ARBA" id="ARBA00022679"/>
    </source>
</evidence>
<keyword evidence="6" id="KW-0418">Kinase</keyword>
<dbReference type="InterPro" id="IPR029016">
    <property type="entry name" value="GAF-like_dom_sf"/>
</dbReference>
<dbReference type="Gene3D" id="3.30.450.40">
    <property type="match status" value="1"/>
</dbReference>
<keyword evidence="4" id="KW-0808">Transferase</keyword>
<evidence type="ECO:0000259" key="11">
    <source>
        <dbReference type="PROSITE" id="PS50112"/>
    </source>
</evidence>
<dbReference type="InterPro" id="IPR003661">
    <property type="entry name" value="HisK_dim/P_dom"/>
</dbReference>
<protein>
    <recommendedName>
        <fullName evidence="2">histidine kinase</fullName>
        <ecNumber evidence="2">2.7.13.3</ecNumber>
    </recommendedName>
</protein>
<dbReference type="Pfam" id="PF01590">
    <property type="entry name" value="GAF"/>
    <property type="match status" value="1"/>
</dbReference>
<dbReference type="InterPro" id="IPR000700">
    <property type="entry name" value="PAS-assoc_C"/>
</dbReference>
<dbReference type="SUPFAM" id="SSF56112">
    <property type="entry name" value="Protein kinase-like (PK-like)"/>
    <property type="match status" value="1"/>
</dbReference>
<dbReference type="Pfam" id="PF00069">
    <property type="entry name" value="Pkinase"/>
    <property type="match status" value="1"/>
</dbReference>
<dbReference type="PROSITE" id="PS50113">
    <property type="entry name" value="PAC"/>
    <property type="match status" value="1"/>
</dbReference>
<dbReference type="Pfam" id="PF02518">
    <property type="entry name" value="HATPase_c"/>
    <property type="match status" value="1"/>
</dbReference>
<dbReference type="CDD" id="cd14014">
    <property type="entry name" value="STKc_PknB_like"/>
    <property type="match status" value="1"/>
</dbReference>
<dbReference type="PROSITE" id="PS50109">
    <property type="entry name" value="HIS_KIN"/>
    <property type="match status" value="1"/>
</dbReference>
<dbReference type="InterPro" id="IPR000719">
    <property type="entry name" value="Prot_kinase_dom"/>
</dbReference>
<evidence type="ECO:0000256" key="6">
    <source>
        <dbReference type="ARBA" id="ARBA00022777"/>
    </source>
</evidence>
<evidence type="ECO:0000256" key="2">
    <source>
        <dbReference type="ARBA" id="ARBA00012438"/>
    </source>
</evidence>
<evidence type="ECO:0000313" key="13">
    <source>
        <dbReference type="EMBL" id="MBB5402569.1"/>
    </source>
</evidence>
<dbReference type="EMBL" id="JACHDE010000009">
    <property type="protein sequence ID" value="MBB5402569.1"/>
    <property type="molecule type" value="Genomic_DNA"/>
</dbReference>
<evidence type="ECO:0000256" key="3">
    <source>
        <dbReference type="ARBA" id="ARBA00022553"/>
    </source>
</evidence>
<evidence type="ECO:0000313" key="14">
    <source>
        <dbReference type="Proteomes" id="UP000592820"/>
    </source>
</evidence>
<dbReference type="RefSeq" id="WP_260332284.1">
    <property type="nucleotide sequence ID" value="NZ_JACHDE010000009.1"/>
</dbReference>
<dbReference type="SUPFAM" id="SSF55781">
    <property type="entry name" value="GAF domain-like"/>
    <property type="match status" value="1"/>
</dbReference>
<dbReference type="GO" id="GO:0005524">
    <property type="term" value="F:ATP binding"/>
    <property type="evidence" value="ECO:0007669"/>
    <property type="project" value="UniProtKB-KW"/>
</dbReference>
<evidence type="ECO:0000259" key="10">
    <source>
        <dbReference type="PROSITE" id="PS50109"/>
    </source>
</evidence>
<keyword evidence="3" id="KW-0597">Phosphoprotein</keyword>
<name>A0A7W8P2Q2_9BURK</name>
<dbReference type="NCBIfam" id="TIGR00229">
    <property type="entry name" value="sensory_box"/>
    <property type="match status" value="1"/>
</dbReference>